<dbReference type="EMBL" id="AP025943">
    <property type="protein sequence ID" value="BDL44227.1"/>
    <property type="molecule type" value="Genomic_DNA"/>
</dbReference>
<protein>
    <submittedName>
        <fullName evidence="1">Uncharacterized protein</fullName>
    </submittedName>
</protein>
<organism evidence="1 2">
    <name type="scientific">Akkermansia biwaensis</name>
    <dbReference type="NCBI Taxonomy" id="2946555"/>
    <lineage>
        <taxon>Bacteria</taxon>
        <taxon>Pseudomonadati</taxon>
        <taxon>Verrucomicrobiota</taxon>
        <taxon>Verrucomicrobiia</taxon>
        <taxon>Verrucomicrobiales</taxon>
        <taxon>Akkermansiaceae</taxon>
        <taxon>Akkermansia</taxon>
    </lineage>
</organism>
<reference evidence="1" key="1">
    <citation type="submission" date="2022-06" db="EMBL/GenBank/DDBJ databases">
        <title>Akkermansia biwalacus sp. nov., an anaerobic mucin-degrading bacterium isolated from human intestine.</title>
        <authorList>
            <person name="Kobayashi Y."/>
            <person name="Inoue S."/>
            <person name="Kawahara T."/>
            <person name="Kohda N."/>
        </authorList>
    </citation>
    <scope>NUCLEOTIDE SEQUENCE</scope>
    <source>
        <strain evidence="1">WON2089</strain>
    </source>
</reference>
<dbReference type="Proteomes" id="UP001062263">
    <property type="component" value="Chromosome"/>
</dbReference>
<accession>A0ABM7ZHM7</accession>
<evidence type="ECO:0000313" key="1">
    <source>
        <dbReference type="EMBL" id="BDL44227.1"/>
    </source>
</evidence>
<proteinExistence type="predicted"/>
<keyword evidence="2" id="KW-1185">Reference proteome</keyword>
<name>A0ABM7ZHM7_9BACT</name>
<evidence type="ECO:0000313" key="2">
    <source>
        <dbReference type="Proteomes" id="UP001062263"/>
    </source>
</evidence>
<sequence length="168" mass="19993">MILAISRMEILERLMQEIFFLETEKTGAGARLFGLLKFKLASVSGKVLEACPDDYRQAFQACMEAGRDFVRQFEGVEMEEPQFHREYSRYQGKCRAIMQPVKSKYRLEEALADPIIFLRREIDPFRKDKAKLLERFKVLKRQVEQETFTFPEITEQEREKFGMRMILY</sequence>
<gene>
    <name evidence="1" type="ORF">Abiwalacus_18010</name>
</gene>